<proteinExistence type="predicted"/>
<feature type="region of interest" description="Disordered" evidence="1">
    <location>
        <begin position="47"/>
        <end position="67"/>
    </location>
</feature>
<evidence type="ECO:0000256" key="1">
    <source>
        <dbReference type="SAM" id="MobiDB-lite"/>
    </source>
</evidence>
<organism evidence="2 3">
    <name type="scientific">Thalassospira xiamenensis</name>
    <dbReference type="NCBI Taxonomy" id="220697"/>
    <lineage>
        <taxon>Bacteria</taxon>
        <taxon>Pseudomonadati</taxon>
        <taxon>Pseudomonadota</taxon>
        <taxon>Alphaproteobacteria</taxon>
        <taxon>Rhodospirillales</taxon>
        <taxon>Thalassospiraceae</taxon>
        <taxon>Thalassospira</taxon>
    </lineage>
</organism>
<protein>
    <submittedName>
        <fullName evidence="2">Uncharacterized protein</fullName>
    </submittedName>
</protein>
<dbReference type="Proteomes" id="UP000076167">
    <property type="component" value="Unassembled WGS sequence"/>
</dbReference>
<sequence>MKLRREAMHWDSILDRKHDQMAENFFINLSQFHSRLRGIVKKLGEDISRQTGNLPMPGTHKNHLKGE</sequence>
<name>A0ABR5Y842_9PROT</name>
<accession>A0ABR5Y842</accession>
<evidence type="ECO:0000313" key="3">
    <source>
        <dbReference type="Proteomes" id="UP000076167"/>
    </source>
</evidence>
<dbReference type="EMBL" id="LPXL01000003">
    <property type="protein sequence ID" value="KZD06881.1"/>
    <property type="molecule type" value="Genomic_DNA"/>
</dbReference>
<evidence type="ECO:0000313" key="2">
    <source>
        <dbReference type="EMBL" id="KZD06881.1"/>
    </source>
</evidence>
<gene>
    <name evidence="2" type="ORF">AUP40_08635</name>
</gene>
<reference evidence="2 3" key="1">
    <citation type="submission" date="2015-12" db="EMBL/GenBank/DDBJ databases">
        <title>Genome sequence of Thalassospira xiamenensis MCCC 1A03005.</title>
        <authorList>
            <person name="Lu L."/>
            <person name="Lai Q."/>
            <person name="Shao Z."/>
            <person name="Qian P."/>
        </authorList>
    </citation>
    <scope>NUCLEOTIDE SEQUENCE [LARGE SCALE GENOMIC DNA]</scope>
    <source>
        <strain evidence="2 3">MCCC 1A03005</strain>
    </source>
</reference>
<keyword evidence="3" id="KW-1185">Reference proteome</keyword>
<comment type="caution">
    <text evidence="2">The sequence shown here is derived from an EMBL/GenBank/DDBJ whole genome shotgun (WGS) entry which is preliminary data.</text>
</comment>